<dbReference type="RefSeq" id="XP_007800180.1">
    <property type="nucleotide sequence ID" value="XM_007801989.1"/>
</dbReference>
<name>U1GQK0_ENDPU</name>
<keyword evidence="3" id="KW-1185">Reference proteome</keyword>
<dbReference type="InterPro" id="IPR052184">
    <property type="entry name" value="SDR_enzymes"/>
</dbReference>
<dbReference type="GeneID" id="19238474"/>
<sequence length="235" mass="24968">MSSILIVGATRGLGAQLVKRYASNPTNTVYGACRSSTPPSSPSGPNIHWIPSVDLTNPESTPLDTPSWRDQVTMYTTSAIAPSFLISSLVNSSIIPSDSNSKIILVSSESGSITLRHPQEGGGNFGHHGSKAASNMLGKLLSLDLAPKKIAVGVVHPSFMRTEMTKGVGFDKFWDDGGALPPDEAAEILAKWVDGTFGMDLTGQYWAPRGTRDIGTWDAVMGEKSGKEGPVQLPW</sequence>
<feature type="region of interest" description="Disordered" evidence="1">
    <location>
        <begin position="33"/>
        <end position="63"/>
    </location>
</feature>
<dbReference type="InterPro" id="IPR002347">
    <property type="entry name" value="SDR_fam"/>
</dbReference>
<dbReference type="GO" id="GO:0016616">
    <property type="term" value="F:oxidoreductase activity, acting on the CH-OH group of donors, NAD or NADP as acceptor"/>
    <property type="evidence" value="ECO:0007669"/>
    <property type="project" value="TreeGrafter"/>
</dbReference>
<dbReference type="PRINTS" id="PR00081">
    <property type="entry name" value="GDHRDH"/>
</dbReference>
<dbReference type="EMBL" id="KE720887">
    <property type="protein sequence ID" value="ERF74241.1"/>
    <property type="molecule type" value="Genomic_DNA"/>
</dbReference>
<protein>
    <recommendedName>
        <fullName evidence="4">Oxidoreductase</fullName>
    </recommendedName>
</protein>
<dbReference type="SUPFAM" id="SSF51735">
    <property type="entry name" value="NAD(P)-binding Rossmann-fold domains"/>
    <property type="match status" value="1"/>
</dbReference>
<evidence type="ECO:0000313" key="2">
    <source>
        <dbReference type="EMBL" id="ERF74241.1"/>
    </source>
</evidence>
<reference evidence="3" key="1">
    <citation type="journal article" date="2014" name="BMC Genomics">
        <title>Genome characteristics reveal the impact of lichenization on lichen-forming fungus Endocarpon pusillum Hedwig (Verrucariales, Ascomycota).</title>
        <authorList>
            <person name="Wang Y.-Y."/>
            <person name="Liu B."/>
            <person name="Zhang X.-Y."/>
            <person name="Zhou Q.-M."/>
            <person name="Zhang T."/>
            <person name="Li H."/>
            <person name="Yu Y.-F."/>
            <person name="Zhang X.-L."/>
            <person name="Hao X.-Y."/>
            <person name="Wang M."/>
            <person name="Wang L."/>
            <person name="Wei J.-C."/>
        </authorList>
    </citation>
    <scope>NUCLEOTIDE SEQUENCE [LARGE SCALE GENOMIC DNA]</scope>
    <source>
        <strain evidence="3">Z07020 / HMAS-L-300199</strain>
    </source>
</reference>
<dbReference type="PANTHER" id="PTHR45458:SF2">
    <property type="entry name" value="OXIDOREDUCTASE, SHORT CHAIN DEHYDROGENASE_REDUCTASE FAMILY SUPERFAMILY (AFU_ORTHOLOGUE AFUA_3G13450)"/>
    <property type="match status" value="1"/>
</dbReference>
<accession>U1GQK0</accession>
<organism evidence="2 3">
    <name type="scientific">Endocarpon pusillum (strain Z07020 / HMAS-L-300199)</name>
    <name type="common">Lichen-forming fungus</name>
    <dbReference type="NCBI Taxonomy" id="1263415"/>
    <lineage>
        <taxon>Eukaryota</taxon>
        <taxon>Fungi</taxon>
        <taxon>Dikarya</taxon>
        <taxon>Ascomycota</taxon>
        <taxon>Pezizomycotina</taxon>
        <taxon>Eurotiomycetes</taxon>
        <taxon>Chaetothyriomycetidae</taxon>
        <taxon>Verrucariales</taxon>
        <taxon>Verrucariaceae</taxon>
        <taxon>Endocarpon</taxon>
    </lineage>
</organism>
<proteinExistence type="predicted"/>
<dbReference type="AlphaFoldDB" id="U1GQK0"/>
<dbReference type="OrthoDB" id="5296at2759"/>
<evidence type="ECO:0000313" key="3">
    <source>
        <dbReference type="Proteomes" id="UP000019373"/>
    </source>
</evidence>
<dbReference type="Proteomes" id="UP000019373">
    <property type="component" value="Unassembled WGS sequence"/>
</dbReference>
<evidence type="ECO:0000256" key="1">
    <source>
        <dbReference type="SAM" id="MobiDB-lite"/>
    </source>
</evidence>
<evidence type="ECO:0008006" key="4">
    <source>
        <dbReference type="Google" id="ProtNLM"/>
    </source>
</evidence>
<feature type="compositionally biased region" description="Polar residues" evidence="1">
    <location>
        <begin position="54"/>
        <end position="63"/>
    </location>
</feature>
<gene>
    <name evidence="2" type="ORF">EPUS_03431</name>
</gene>
<dbReference type="Gene3D" id="3.40.50.720">
    <property type="entry name" value="NAD(P)-binding Rossmann-like Domain"/>
    <property type="match status" value="2"/>
</dbReference>
<dbReference type="Pfam" id="PF00106">
    <property type="entry name" value="adh_short"/>
    <property type="match status" value="1"/>
</dbReference>
<dbReference type="eggNOG" id="KOG1611">
    <property type="taxonomic scope" value="Eukaryota"/>
</dbReference>
<dbReference type="HOGENOM" id="CLU_010194_9_1_1"/>
<dbReference type="OMA" id="RMYTTSS"/>
<dbReference type="InterPro" id="IPR036291">
    <property type="entry name" value="NAD(P)-bd_dom_sf"/>
</dbReference>
<dbReference type="PANTHER" id="PTHR45458">
    <property type="entry name" value="SHORT-CHAIN DEHYDROGENASE/REDUCTASE SDR"/>
    <property type="match status" value="1"/>
</dbReference>